<comment type="subcellular location">
    <subcellularLocation>
        <location evidence="1">Membrane</location>
        <topology evidence="1">Multi-pass membrane protein</topology>
    </subcellularLocation>
</comment>
<keyword evidence="4 6" id="KW-1133">Transmembrane helix</keyword>
<name>A0A8J8T441_HALGN</name>
<feature type="transmembrane region" description="Helical" evidence="6">
    <location>
        <begin position="407"/>
        <end position="429"/>
    </location>
</feature>
<evidence type="ECO:0000256" key="5">
    <source>
        <dbReference type="ARBA" id="ARBA00023136"/>
    </source>
</evidence>
<feature type="transmembrane region" description="Helical" evidence="6">
    <location>
        <begin position="41"/>
        <end position="59"/>
    </location>
</feature>
<feature type="transmembrane region" description="Helical" evidence="6">
    <location>
        <begin position="310"/>
        <end position="329"/>
    </location>
</feature>
<keyword evidence="3 6" id="KW-0812">Transmembrane</keyword>
<dbReference type="GO" id="GO:0022857">
    <property type="term" value="F:transmembrane transporter activity"/>
    <property type="evidence" value="ECO:0007669"/>
    <property type="project" value="InterPro"/>
</dbReference>
<comment type="caution">
    <text evidence="7">The sequence shown here is derived from an EMBL/GenBank/DDBJ whole genome shotgun (WGS) entry which is preliminary data.</text>
</comment>
<feature type="transmembrane region" description="Helical" evidence="6">
    <location>
        <begin position="377"/>
        <end position="395"/>
    </location>
</feature>
<dbReference type="OrthoDB" id="446368at2759"/>
<proteinExistence type="predicted"/>
<feature type="transmembrane region" description="Helical" evidence="6">
    <location>
        <begin position="164"/>
        <end position="182"/>
    </location>
</feature>
<sequence>MSPRLSLLTLCLLNATKEALYLLVAPFFPEQMKAKGIDEIYYAPMFVSYGVMLLIFSLLGGKYQQTLSRALTLRIGVILHAIACLFFIGLDYATSEIMFLAFGFTGRILEGIGAGLLQTSAYGEAIAQNRAEQNKIVGYLETSAVVGNMSGLFVAAFLSHFLGFIGPFAFIGTLSILLTIFMTKLVDFVKVTPQNDDQQLLVASPADFSVDNMVVAPPALTTKNILYGSRTSNKVVLDALKTSLKLIASKAQSKLASKASIQRQSDDQQLSSPNHSAPAIEVVNIEVGVAEQQQDIAWSEPSYGKVLSSLRGFFGLLSLIFGMMLWTKIDTTMADKLQADFGFSSELCAIAYTIQFIAFLCVSPFCHKIMRMVDNTLLISLSQIFQGLASFLIGPSELMSSFLPNSLYVIFSGLFLTGLANTFTTIATYEEMHDPYMEKYGVGNNRQSEKLGDILSGLYNAGFSTGVIIGPFVASYLTLWLGSYRLQADYFAIFGISFGILHFIVVCLPRQIARRGKKSEVNKQ</sequence>
<evidence type="ECO:0000256" key="6">
    <source>
        <dbReference type="SAM" id="Phobius"/>
    </source>
</evidence>
<evidence type="ECO:0008006" key="9">
    <source>
        <dbReference type="Google" id="ProtNLM"/>
    </source>
</evidence>
<dbReference type="EMBL" id="RRYP01007126">
    <property type="protein sequence ID" value="TNV80718.1"/>
    <property type="molecule type" value="Genomic_DNA"/>
</dbReference>
<evidence type="ECO:0000313" key="8">
    <source>
        <dbReference type="Proteomes" id="UP000785679"/>
    </source>
</evidence>
<dbReference type="PANTHER" id="PTHR23506">
    <property type="entry name" value="GH10249P"/>
    <property type="match status" value="1"/>
</dbReference>
<gene>
    <name evidence="7" type="ORF">FGO68_gene6260</name>
</gene>
<evidence type="ECO:0000256" key="1">
    <source>
        <dbReference type="ARBA" id="ARBA00004141"/>
    </source>
</evidence>
<accession>A0A8J8T441</accession>
<dbReference type="Proteomes" id="UP000785679">
    <property type="component" value="Unassembled WGS sequence"/>
</dbReference>
<organism evidence="7 8">
    <name type="scientific">Halteria grandinella</name>
    <dbReference type="NCBI Taxonomy" id="5974"/>
    <lineage>
        <taxon>Eukaryota</taxon>
        <taxon>Sar</taxon>
        <taxon>Alveolata</taxon>
        <taxon>Ciliophora</taxon>
        <taxon>Intramacronucleata</taxon>
        <taxon>Spirotrichea</taxon>
        <taxon>Stichotrichia</taxon>
        <taxon>Sporadotrichida</taxon>
        <taxon>Halteriidae</taxon>
        <taxon>Halteria</taxon>
    </lineage>
</organism>
<feature type="transmembrane region" description="Helical" evidence="6">
    <location>
        <begin position="71"/>
        <end position="90"/>
    </location>
</feature>
<evidence type="ECO:0000256" key="3">
    <source>
        <dbReference type="ARBA" id="ARBA00022692"/>
    </source>
</evidence>
<feature type="transmembrane region" description="Helical" evidence="6">
    <location>
        <begin position="341"/>
        <end position="365"/>
    </location>
</feature>
<dbReference type="Gene3D" id="1.20.1250.20">
    <property type="entry name" value="MFS general substrate transporter like domains"/>
    <property type="match status" value="2"/>
</dbReference>
<keyword evidence="2" id="KW-0813">Transport</keyword>
<evidence type="ECO:0000256" key="2">
    <source>
        <dbReference type="ARBA" id="ARBA00022448"/>
    </source>
</evidence>
<dbReference type="InterPro" id="IPR050930">
    <property type="entry name" value="MFS_Vesicular_Transporter"/>
</dbReference>
<dbReference type="InterPro" id="IPR036259">
    <property type="entry name" value="MFS_trans_sf"/>
</dbReference>
<dbReference type="InterPro" id="IPR011701">
    <property type="entry name" value="MFS"/>
</dbReference>
<feature type="transmembrane region" description="Helical" evidence="6">
    <location>
        <begin position="458"/>
        <end position="478"/>
    </location>
</feature>
<dbReference type="Pfam" id="PF07690">
    <property type="entry name" value="MFS_1"/>
    <property type="match status" value="1"/>
</dbReference>
<dbReference type="AlphaFoldDB" id="A0A8J8T441"/>
<keyword evidence="8" id="KW-1185">Reference proteome</keyword>
<dbReference type="SUPFAM" id="SSF103473">
    <property type="entry name" value="MFS general substrate transporter"/>
    <property type="match status" value="1"/>
</dbReference>
<feature type="transmembrane region" description="Helical" evidence="6">
    <location>
        <begin position="490"/>
        <end position="508"/>
    </location>
</feature>
<dbReference type="GO" id="GO:0016020">
    <property type="term" value="C:membrane"/>
    <property type="evidence" value="ECO:0007669"/>
    <property type="project" value="UniProtKB-SubCell"/>
</dbReference>
<dbReference type="PANTHER" id="PTHR23506:SF23">
    <property type="entry name" value="GH10249P"/>
    <property type="match status" value="1"/>
</dbReference>
<keyword evidence="5 6" id="KW-0472">Membrane</keyword>
<evidence type="ECO:0000256" key="4">
    <source>
        <dbReference type="ARBA" id="ARBA00022989"/>
    </source>
</evidence>
<evidence type="ECO:0000313" key="7">
    <source>
        <dbReference type="EMBL" id="TNV80718.1"/>
    </source>
</evidence>
<reference evidence="7" key="1">
    <citation type="submission" date="2019-06" db="EMBL/GenBank/DDBJ databases">
        <authorList>
            <person name="Zheng W."/>
        </authorList>
    </citation>
    <scope>NUCLEOTIDE SEQUENCE</scope>
    <source>
        <strain evidence="7">QDHG01</strain>
    </source>
</reference>
<protein>
    <recommendedName>
        <fullName evidence="9">Major facilitator superfamily (MFS) profile domain-containing protein</fullName>
    </recommendedName>
</protein>